<organism evidence="1 2">
    <name type="scientific">Flavobacterium polysaccharolyticum</name>
    <dbReference type="NCBI Taxonomy" id="3133148"/>
    <lineage>
        <taxon>Bacteria</taxon>
        <taxon>Pseudomonadati</taxon>
        <taxon>Bacteroidota</taxon>
        <taxon>Flavobacteriia</taxon>
        <taxon>Flavobacteriales</taxon>
        <taxon>Flavobacteriaceae</taxon>
        <taxon>Flavobacterium</taxon>
    </lineage>
</organism>
<keyword evidence="2" id="KW-1185">Reference proteome</keyword>
<comment type="caution">
    <text evidence="1">The sequence shown here is derived from an EMBL/GenBank/DDBJ whole genome shotgun (WGS) entry which is preliminary data.</text>
</comment>
<gene>
    <name evidence="1" type="ORF">WFZ86_06780</name>
</gene>
<accession>A0ABU9NLK3</accession>
<dbReference type="RefSeq" id="WP_342691236.1">
    <property type="nucleotide sequence ID" value="NZ_JBCGDP010000005.1"/>
</dbReference>
<evidence type="ECO:0008006" key="3">
    <source>
        <dbReference type="Google" id="ProtNLM"/>
    </source>
</evidence>
<dbReference type="Proteomes" id="UP001468798">
    <property type="component" value="Unassembled WGS sequence"/>
</dbReference>
<sequence>MVTNGLFTGNYVASYENATISAEMTENQNVVRGFFYMDGVKNEMIAISDRNTMKGKLKDKSKNIHYDFSAILKDNVLHFSITFPELNNQVIALFLTKQGSLTSTENAPISNSKPNASINSKTKDRRLIGTWRHTEVLSSGGYGSNYASLATDYFIQFKPNGECLSWTGSSAGGSSDVTIESRGTGNVTKEGWYTEGKNVIFYDLNTNEEVSIPFLADENRFLLKGGSTKIYQRVN</sequence>
<name>A0ABU9NLK3_9FLAO</name>
<evidence type="ECO:0000313" key="1">
    <source>
        <dbReference type="EMBL" id="MEM0576196.1"/>
    </source>
</evidence>
<reference evidence="1 2" key="1">
    <citation type="submission" date="2024-03" db="EMBL/GenBank/DDBJ databases">
        <title>Two novel species of the genus Flavobacterium exhibiting potentially degradation of complex polysaccharides.</title>
        <authorList>
            <person name="Lian X."/>
        </authorList>
    </citation>
    <scope>NUCLEOTIDE SEQUENCE [LARGE SCALE GENOMIC DNA]</scope>
    <source>
        <strain evidence="1 2">N6</strain>
    </source>
</reference>
<protein>
    <recommendedName>
        <fullName evidence="3">Lipocalin-like domain-containing protein</fullName>
    </recommendedName>
</protein>
<dbReference type="EMBL" id="JBCGDP010000005">
    <property type="protein sequence ID" value="MEM0576196.1"/>
    <property type="molecule type" value="Genomic_DNA"/>
</dbReference>
<proteinExistence type="predicted"/>
<evidence type="ECO:0000313" key="2">
    <source>
        <dbReference type="Proteomes" id="UP001468798"/>
    </source>
</evidence>